<evidence type="ECO:0000313" key="1">
    <source>
        <dbReference type="EMBL" id="AEI80378.1"/>
    </source>
</evidence>
<name>F8GNS9_CUPNN</name>
<dbReference type="EMBL" id="CP002878">
    <property type="protein sequence ID" value="AEI80378.1"/>
    <property type="molecule type" value="Genomic_DNA"/>
</dbReference>
<organism evidence="1 2">
    <name type="scientific">Cupriavidus necator (strain ATCC 43291 / DSM 13513 / CCUG 52238 / LMG 8453 / N-1)</name>
    <name type="common">Ralstonia eutropha</name>
    <dbReference type="NCBI Taxonomy" id="1042878"/>
    <lineage>
        <taxon>Bacteria</taxon>
        <taxon>Pseudomonadati</taxon>
        <taxon>Pseudomonadota</taxon>
        <taxon>Betaproteobacteria</taxon>
        <taxon>Burkholderiales</taxon>
        <taxon>Burkholderiaceae</taxon>
        <taxon>Cupriavidus</taxon>
    </lineage>
</organism>
<dbReference type="AlphaFoldDB" id="F8GNS9"/>
<dbReference type="KEGG" id="cnc:CNE_2c14150"/>
<proteinExistence type="predicted"/>
<accession>F8GNS9</accession>
<protein>
    <submittedName>
        <fullName evidence="1">Uncharacterized protein</fullName>
    </submittedName>
</protein>
<dbReference type="HOGENOM" id="CLU_3288281_0_0_4"/>
<dbReference type="Proteomes" id="UP000006798">
    <property type="component" value="Chromosome 2"/>
</dbReference>
<sequence length="40" mass="4185">MMVAPELFMTLSSVARTLAGALAAPTIQAVALRELNKNPS</sequence>
<evidence type="ECO:0000313" key="2">
    <source>
        <dbReference type="Proteomes" id="UP000006798"/>
    </source>
</evidence>
<reference evidence="1 2" key="1">
    <citation type="journal article" date="2011" name="J. Bacteriol.">
        <title>Complete genome sequence of the type strain Cupriavidus necator N-1.</title>
        <authorList>
            <person name="Poehlein A."/>
            <person name="Kusian B."/>
            <person name="Friedrich B."/>
            <person name="Daniel R."/>
            <person name="Bowien B."/>
        </authorList>
    </citation>
    <scope>NUCLEOTIDE SEQUENCE [LARGE SCALE GENOMIC DNA]</scope>
    <source>
        <strain evidence="2">ATCC 43291 / DSM 13513 / CCUG 52238 / LMG 8453 / N-1</strain>
    </source>
</reference>
<gene>
    <name evidence="1" type="ordered locus">CNE_2c14150</name>
</gene>